<evidence type="ECO:0000256" key="1">
    <source>
        <dbReference type="SAM" id="MobiDB-lite"/>
    </source>
</evidence>
<proteinExistence type="predicted"/>
<protein>
    <recommendedName>
        <fullName evidence="4">Vegetative cell wall protein gp1</fullName>
    </recommendedName>
</protein>
<evidence type="ECO:0000313" key="2">
    <source>
        <dbReference type="EMBL" id="KAK4243404.1"/>
    </source>
</evidence>
<comment type="caution">
    <text evidence="2">The sequence shown here is derived from an EMBL/GenBank/DDBJ whole genome shotgun (WGS) entry which is preliminary data.</text>
</comment>
<name>A0AAN7CJW2_9PEZI</name>
<dbReference type="Proteomes" id="UP001303647">
    <property type="component" value="Unassembled WGS sequence"/>
</dbReference>
<evidence type="ECO:0008006" key="4">
    <source>
        <dbReference type="Google" id="ProtNLM"/>
    </source>
</evidence>
<feature type="compositionally biased region" description="Basic and acidic residues" evidence="1">
    <location>
        <begin position="116"/>
        <end position="128"/>
    </location>
</feature>
<organism evidence="2 3">
    <name type="scientific">Corynascus novoguineensis</name>
    <dbReference type="NCBI Taxonomy" id="1126955"/>
    <lineage>
        <taxon>Eukaryota</taxon>
        <taxon>Fungi</taxon>
        <taxon>Dikarya</taxon>
        <taxon>Ascomycota</taxon>
        <taxon>Pezizomycotina</taxon>
        <taxon>Sordariomycetes</taxon>
        <taxon>Sordariomycetidae</taxon>
        <taxon>Sordariales</taxon>
        <taxon>Chaetomiaceae</taxon>
        <taxon>Corynascus</taxon>
    </lineage>
</organism>
<dbReference type="AlphaFoldDB" id="A0AAN7CJW2"/>
<sequence length="315" mass="35557">MTTYYPTTNFYNMEYSSYYAVTPDWLPMRAQFGNYYSGPSPRCTSYGQYATTQIVKDLETIDLCAGPPFSPRYTSSGKYATPTTWRPQRRFRATSLGAEGRPRPDIHLSRRNSASTKKDQSATKECDSQPRLARTATEADAKRHKIPIGYSLKNWDPTEEPITLLGSVFDASSLGRWIYDWTIYHHGAGSPIAGLAGEFWLLLIQLAGKIKCAEEAVPEIRSEEKQKMIGKLIEAGDRLTDKLQKLLKVCEAPMLRSGATQKDGQLGKSAAVEFVATLFGRDRELERTERLMASIRLWNLRFDTNCEDIIRVPTT</sequence>
<dbReference type="EMBL" id="MU857821">
    <property type="protein sequence ID" value="KAK4243404.1"/>
    <property type="molecule type" value="Genomic_DNA"/>
</dbReference>
<gene>
    <name evidence="2" type="ORF">C7999DRAFT_36276</name>
</gene>
<feature type="region of interest" description="Disordered" evidence="1">
    <location>
        <begin position="90"/>
        <end position="140"/>
    </location>
</feature>
<reference evidence="2" key="1">
    <citation type="journal article" date="2023" name="Mol. Phylogenet. Evol.">
        <title>Genome-scale phylogeny and comparative genomics of the fungal order Sordariales.</title>
        <authorList>
            <person name="Hensen N."/>
            <person name="Bonometti L."/>
            <person name="Westerberg I."/>
            <person name="Brannstrom I.O."/>
            <person name="Guillou S."/>
            <person name="Cros-Aarteil S."/>
            <person name="Calhoun S."/>
            <person name="Haridas S."/>
            <person name="Kuo A."/>
            <person name="Mondo S."/>
            <person name="Pangilinan J."/>
            <person name="Riley R."/>
            <person name="LaButti K."/>
            <person name="Andreopoulos B."/>
            <person name="Lipzen A."/>
            <person name="Chen C."/>
            <person name="Yan M."/>
            <person name="Daum C."/>
            <person name="Ng V."/>
            <person name="Clum A."/>
            <person name="Steindorff A."/>
            <person name="Ohm R.A."/>
            <person name="Martin F."/>
            <person name="Silar P."/>
            <person name="Natvig D.O."/>
            <person name="Lalanne C."/>
            <person name="Gautier V."/>
            <person name="Ament-Velasquez S.L."/>
            <person name="Kruys A."/>
            <person name="Hutchinson M.I."/>
            <person name="Powell A.J."/>
            <person name="Barry K."/>
            <person name="Miller A.N."/>
            <person name="Grigoriev I.V."/>
            <person name="Debuchy R."/>
            <person name="Gladieux P."/>
            <person name="Hiltunen Thoren M."/>
            <person name="Johannesson H."/>
        </authorList>
    </citation>
    <scope>NUCLEOTIDE SEQUENCE</scope>
    <source>
        <strain evidence="2">CBS 359.72</strain>
    </source>
</reference>
<evidence type="ECO:0000313" key="3">
    <source>
        <dbReference type="Proteomes" id="UP001303647"/>
    </source>
</evidence>
<keyword evidence="3" id="KW-1185">Reference proteome</keyword>
<reference evidence="2" key="2">
    <citation type="submission" date="2023-05" db="EMBL/GenBank/DDBJ databases">
        <authorList>
            <consortium name="Lawrence Berkeley National Laboratory"/>
            <person name="Steindorff A."/>
            <person name="Hensen N."/>
            <person name="Bonometti L."/>
            <person name="Westerberg I."/>
            <person name="Brannstrom I.O."/>
            <person name="Guillou S."/>
            <person name="Cros-Aarteil S."/>
            <person name="Calhoun S."/>
            <person name="Haridas S."/>
            <person name="Kuo A."/>
            <person name="Mondo S."/>
            <person name="Pangilinan J."/>
            <person name="Riley R."/>
            <person name="Labutti K."/>
            <person name="Andreopoulos B."/>
            <person name="Lipzen A."/>
            <person name="Chen C."/>
            <person name="Yanf M."/>
            <person name="Daum C."/>
            <person name="Ng V."/>
            <person name="Clum A."/>
            <person name="Ohm R."/>
            <person name="Martin F."/>
            <person name="Silar P."/>
            <person name="Natvig D."/>
            <person name="Lalanne C."/>
            <person name="Gautier V."/>
            <person name="Ament-Velasquez S.L."/>
            <person name="Kruys A."/>
            <person name="Hutchinson M.I."/>
            <person name="Powell A.J."/>
            <person name="Barry K."/>
            <person name="Miller A.N."/>
            <person name="Grigoriev I.V."/>
            <person name="Debuchy R."/>
            <person name="Gladieux P."/>
            <person name="Thoren M.H."/>
            <person name="Johannesson H."/>
        </authorList>
    </citation>
    <scope>NUCLEOTIDE SEQUENCE</scope>
    <source>
        <strain evidence="2">CBS 359.72</strain>
    </source>
</reference>
<accession>A0AAN7CJW2</accession>